<dbReference type="OrthoDB" id="1120212at2"/>
<evidence type="ECO:0008006" key="4">
    <source>
        <dbReference type="Google" id="ProtNLM"/>
    </source>
</evidence>
<accession>A0A1M5C9U5</accession>
<dbReference type="RefSeq" id="WP_073002306.1">
    <property type="nucleotide sequence ID" value="NZ_FQUM01000006.1"/>
</dbReference>
<evidence type="ECO:0000313" key="3">
    <source>
        <dbReference type="Proteomes" id="UP000184164"/>
    </source>
</evidence>
<keyword evidence="1" id="KW-0732">Signal</keyword>
<organism evidence="2 3">
    <name type="scientific">Mariniphaga anaerophila</name>
    <dbReference type="NCBI Taxonomy" id="1484053"/>
    <lineage>
        <taxon>Bacteria</taxon>
        <taxon>Pseudomonadati</taxon>
        <taxon>Bacteroidota</taxon>
        <taxon>Bacteroidia</taxon>
        <taxon>Marinilabiliales</taxon>
        <taxon>Prolixibacteraceae</taxon>
        <taxon>Mariniphaga</taxon>
    </lineage>
</organism>
<gene>
    <name evidence="2" type="ORF">SAMN05444274_10617</name>
</gene>
<dbReference type="AlphaFoldDB" id="A0A1M5C9U5"/>
<feature type="chain" id="PRO_5009909255" description="Secreted protein" evidence="1">
    <location>
        <begin position="23"/>
        <end position="197"/>
    </location>
</feature>
<protein>
    <recommendedName>
        <fullName evidence="4">Secreted protein</fullName>
    </recommendedName>
</protein>
<feature type="signal peptide" evidence="1">
    <location>
        <begin position="1"/>
        <end position="22"/>
    </location>
</feature>
<evidence type="ECO:0000256" key="1">
    <source>
        <dbReference type="SAM" id="SignalP"/>
    </source>
</evidence>
<reference evidence="2 3" key="1">
    <citation type="submission" date="2016-11" db="EMBL/GenBank/DDBJ databases">
        <authorList>
            <person name="Jaros S."/>
            <person name="Januszkiewicz K."/>
            <person name="Wedrychowicz H."/>
        </authorList>
    </citation>
    <scope>NUCLEOTIDE SEQUENCE [LARGE SCALE GENOMIC DNA]</scope>
    <source>
        <strain evidence="2 3">DSM 26910</strain>
    </source>
</reference>
<keyword evidence="3" id="KW-1185">Reference proteome</keyword>
<name>A0A1M5C9U5_9BACT</name>
<proteinExistence type="predicted"/>
<evidence type="ECO:0000313" key="2">
    <source>
        <dbReference type="EMBL" id="SHF51534.1"/>
    </source>
</evidence>
<dbReference type="EMBL" id="FQUM01000006">
    <property type="protein sequence ID" value="SHF51534.1"/>
    <property type="molecule type" value="Genomic_DNA"/>
</dbReference>
<dbReference type="STRING" id="1484053.SAMN05444274_10617"/>
<dbReference type="Proteomes" id="UP000184164">
    <property type="component" value="Unassembled WGS sequence"/>
</dbReference>
<sequence length="197" mass="20970">MNRLIIAIATVAFWSQSFNVSAQTETTNHDVAISIPEVALVGIAGADGEGTTINLTPEISNLEAGEKVDFGTASNSTLWLNYTSVIKSLGNGNEKAGGKTRKIRAELNENLPNGLELYLEVAPISSGSGQTGAAEQEKVLLKKGPSTVVDNIGSCYTEKGEGKGHRLTYTLGTKKNQFDKVMAQSFSVQVVYTITEN</sequence>